<dbReference type="Proteomes" id="UP000190625">
    <property type="component" value="Unassembled WGS sequence"/>
</dbReference>
<evidence type="ECO:0000313" key="2">
    <source>
        <dbReference type="EMBL" id="SJZ94556.1"/>
    </source>
</evidence>
<dbReference type="EMBL" id="FUWM01000021">
    <property type="protein sequence ID" value="SJZ94556.1"/>
    <property type="molecule type" value="Genomic_DNA"/>
</dbReference>
<dbReference type="Gene3D" id="1.10.10.2520">
    <property type="entry name" value="Cell wall hydrolase SleB, domain 1"/>
    <property type="match status" value="1"/>
</dbReference>
<dbReference type="Pfam" id="PF07486">
    <property type="entry name" value="Hydrolase_2"/>
    <property type="match status" value="1"/>
</dbReference>
<evidence type="ECO:0000313" key="3">
    <source>
        <dbReference type="Proteomes" id="UP000190625"/>
    </source>
</evidence>
<keyword evidence="3" id="KW-1185">Reference proteome</keyword>
<gene>
    <name evidence="2" type="ORF">SAMN02745118_02294</name>
</gene>
<protein>
    <submittedName>
        <fullName evidence="2">N-acetylmuramoyl-L-alanine amidase</fullName>
    </submittedName>
</protein>
<organism evidence="2 3">
    <name type="scientific">Selenihalanaerobacter shriftii</name>
    <dbReference type="NCBI Taxonomy" id="142842"/>
    <lineage>
        <taxon>Bacteria</taxon>
        <taxon>Bacillati</taxon>
        <taxon>Bacillota</taxon>
        <taxon>Clostridia</taxon>
        <taxon>Halanaerobiales</taxon>
        <taxon>Halobacteroidaceae</taxon>
        <taxon>Selenihalanaerobacter</taxon>
    </lineage>
</organism>
<reference evidence="3" key="1">
    <citation type="submission" date="2017-02" db="EMBL/GenBank/DDBJ databases">
        <authorList>
            <person name="Varghese N."/>
            <person name="Submissions S."/>
        </authorList>
    </citation>
    <scope>NUCLEOTIDE SEQUENCE [LARGE SCALE GENOMIC DNA]</scope>
    <source>
        <strain evidence="3">ATCC BAA-73</strain>
    </source>
</reference>
<evidence type="ECO:0000259" key="1">
    <source>
        <dbReference type="Pfam" id="PF07486"/>
    </source>
</evidence>
<dbReference type="GO" id="GO:0016787">
    <property type="term" value="F:hydrolase activity"/>
    <property type="evidence" value="ECO:0007669"/>
    <property type="project" value="InterPro"/>
</dbReference>
<accession>A0A1T4PTC5</accession>
<dbReference type="AlphaFoldDB" id="A0A1T4PTC5"/>
<dbReference type="STRING" id="142842.SAMN02745118_02294"/>
<dbReference type="Gene3D" id="6.20.240.60">
    <property type="match status" value="1"/>
</dbReference>
<sequence length="160" mass="18144">MKKKKVIVILIFFLVIGGWLLTTQLRNQIKPTQNRQAPDFWSLAPDTRLMARTISAEARGELYQGQVAVGAVIMNRVQDSRFPNTVAGVIYQPWAFTAVAYGQIWNHTPNSTTVRATMDAMSGWDPSYGAVYYYNPVKVTSNWIFSRDTIRTLGKHVFAR</sequence>
<name>A0A1T4PTC5_9FIRM</name>
<feature type="domain" description="Cell wall hydrolase SleB" evidence="1">
    <location>
        <begin position="60"/>
        <end position="159"/>
    </location>
</feature>
<proteinExistence type="predicted"/>
<dbReference type="OrthoDB" id="9785345at2"/>
<dbReference type="InterPro" id="IPR042047">
    <property type="entry name" value="SleB_dom1"/>
</dbReference>
<dbReference type="InterPro" id="IPR011105">
    <property type="entry name" value="Cell_wall_hydrolase_SleB"/>
</dbReference>
<dbReference type="RefSeq" id="WP_078810728.1">
    <property type="nucleotide sequence ID" value="NZ_FUWM01000021.1"/>
</dbReference>